<dbReference type="Pfam" id="PF00270">
    <property type="entry name" value="DEAD"/>
    <property type="match status" value="1"/>
</dbReference>
<dbReference type="Pfam" id="PF08317">
    <property type="entry name" value="Spc7"/>
    <property type="match status" value="1"/>
</dbReference>
<dbReference type="InterPro" id="IPR044764">
    <property type="entry name" value="DDX52/Rok1_DEADc"/>
</dbReference>
<dbReference type="Proteomes" id="UP001214415">
    <property type="component" value="Chromosome 1"/>
</dbReference>
<keyword evidence="5 16" id="KW-0347">Helicase</keyword>
<evidence type="ECO:0000259" key="14">
    <source>
        <dbReference type="SMART" id="SM00490"/>
    </source>
</evidence>
<dbReference type="Gene3D" id="3.40.50.300">
    <property type="entry name" value="P-loop containing nucleotide triphosphate hydrolases"/>
    <property type="match status" value="2"/>
</dbReference>
<dbReference type="SMART" id="SM00487">
    <property type="entry name" value="DEXDc"/>
    <property type="match status" value="1"/>
</dbReference>
<dbReference type="InterPro" id="IPR013253">
    <property type="entry name" value="Spc7_domain"/>
</dbReference>
<feature type="compositionally biased region" description="Polar residues" evidence="12">
    <location>
        <begin position="434"/>
        <end position="447"/>
    </location>
</feature>
<evidence type="ECO:0000256" key="4">
    <source>
        <dbReference type="ARBA" id="ARBA00022801"/>
    </source>
</evidence>
<evidence type="ECO:0000256" key="3">
    <source>
        <dbReference type="ARBA" id="ARBA00022741"/>
    </source>
</evidence>
<evidence type="ECO:0000256" key="2">
    <source>
        <dbReference type="ARBA" id="ARBA00012552"/>
    </source>
</evidence>
<dbReference type="InterPro" id="IPR050079">
    <property type="entry name" value="DEAD_box_RNA_helicase"/>
</dbReference>
<dbReference type="InterPro" id="IPR014001">
    <property type="entry name" value="Helicase_ATP-bd"/>
</dbReference>
<feature type="compositionally biased region" description="Basic residues" evidence="12">
    <location>
        <begin position="308"/>
        <end position="318"/>
    </location>
</feature>
<dbReference type="GO" id="GO:0003724">
    <property type="term" value="F:RNA helicase activity"/>
    <property type="evidence" value="ECO:0007669"/>
    <property type="project" value="UniProtKB-EC"/>
</dbReference>
<keyword evidence="3" id="KW-0547">Nucleotide-binding</keyword>
<dbReference type="InterPro" id="IPR011545">
    <property type="entry name" value="DEAD/DEAH_box_helicase_dom"/>
</dbReference>
<protein>
    <recommendedName>
        <fullName evidence="2">RNA helicase</fullName>
        <ecNumber evidence="2">3.6.4.13</ecNumber>
    </recommendedName>
</protein>
<comment type="similarity">
    <text evidence="9">Belongs to the DEAD box helicase family. DDX52/ROK1 subfamily.</text>
</comment>
<evidence type="ECO:0000256" key="11">
    <source>
        <dbReference type="SAM" id="Coils"/>
    </source>
</evidence>
<evidence type="ECO:0000256" key="9">
    <source>
        <dbReference type="ARBA" id="ARBA00024355"/>
    </source>
</evidence>
<feature type="region of interest" description="Disordered" evidence="12">
    <location>
        <begin position="221"/>
        <end position="253"/>
    </location>
</feature>
<dbReference type="SUPFAM" id="SSF52540">
    <property type="entry name" value="P-loop containing nucleoside triphosphate hydrolases"/>
    <property type="match status" value="1"/>
</dbReference>
<evidence type="ECO:0000256" key="7">
    <source>
        <dbReference type="ARBA" id="ARBA00022884"/>
    </source>
</evidence>
<evidence type="ECO:0000313" key="16">
    <source>
        <dbReference type="EMBL" id="WFD21878.1"/>
    </source>
</evidence>
<keyword evidence="6" id="KW-0067">ATP-binding</keyword>
<reference evidence="16" key="1">
    <citation type="submission" date="2023-03" db="EMBL/GenBank/DDBJ databases">
        <title>Mating type loci evolution in Malassezia.</title>
        <authorList>
            <person name="Coelho M.A."/>
        </authorList>
    </citation>
    <scope>NUCLEOTIDE SEQUENCE</scope>
    <source>
        <strain evidence="16">CBS 12830</strain>
    </source>
</reference>
<feature type="domain" description="Helicase C-terminal" evidence="14">
    <location>
        <begin position="1319"/>
        <end position="1400"/>
    </location>
</feature>
<dbReference type="FunFam" id="3.40.50.300:FF:000759">
    <property type="entry name" value="probable ATP-dependent RNA helicase DDX52"/>
    <property type="match status" value="1"/>
</dbReference>
<evidence type="ECO:0000256" key="8">
    <source>
        <dbReference type="ARBA" id="ARBA00023242"/>
    </source>
</evidence>
<feature type="compositionally biased region" description="Polar residues" evidence="12">
    <location>
        <begin position="228"/>
        <end position="245"/>
    </location>
</feature>
<evidence type="ECO:0000256" key="10">
    <source>
        <dbReference type="ARBA" id="ARBA00047984"/>
    </source>
</evidence>
<feature type="compositionally biased region" description="Low complexity" evidence="12">
    <location>
        <begin position="163"/>
        <end position="172"/>
    </location>
</feature>
<accession>A0AAF0IYX8</accession>
<evidence type="ECO:0000259" key="15">
    <source>
        <dbReference type="SMART" id="SM00787"/>
    </source>
</evidence>
<dbReference type="EMBL" id="CP119900">
    <property type="protein sequence ID" value="WFD21878.1"/>
    <property type="molecule type" value="Genomic_DNA"/>
</dbReference>
<dbReference type="GO" id="GO:0030490">
    <property type="term" value="P:maturation of SSU-rRNA"/>
    <property type="evidence" value="ECO:0007669"/>
    <property type="project" value="InterPro"/>
</dbReference>
<dbReference type="InterPro" id="IPR040850">
    <property type="entry name" value="Knl1_RWD_C"/>
</dbReference>
<comment type="catalytic activity">
    <reaction evidence="10">
        <text>ATP + H2O = ADP + phosphate + H(+)</text>
        <dbReference type="Rhea" id="RHEA:13065"/>
        <dbReference type="ChEBI" id="CHEBI:15377"/>
        <dbReference type="ChEBI" id="CHEBI:15378"/>
        <dbReference type="ChEBI" id="CHEBI:30616"/>
        <dbReference type="ChEBI" id="CHEBI:43474"/>
        <dbReference type="ChEBI" id="CHEBI:456216"/>
        <dbReference type="EC" id="3.6.4.13"/>
    </reaction>
</comment>
<dbReference type="GO" id="GO:0016787">
    <property type="term" value="F:hydrolase activity"/>
    <property type="evidence" value="ECO:0007669"/>
    <property type="project" value="UniProtKB-KW"/>
</dbReference>
<feature type="compositionally biased region" description="Pro residues" evidence="12">
    <location>
        <begin position="392"/>
        <end position="407"/>
    </location>
</feature>
<evidence type="ECO:0000256" key="5">
    <source>
        <dbReference type="ARBA" id="ARBA00022806"/>
    </source>
</evidence>
<dbReference type="InterPro" id="IPR001650">
    <property type="entry name" value="Helicase_C-like"/>
</dbReference>
<dbReference type="PANTHER" id="PTHR47959:SF15">
    <property type="entry name" value="RNA HELICASE"/>
    <property type="match status" value="1"/>
</dbReference>
<feature type="region of interest" description="Disordered" evidence="12">
    <location>
        <begin position="151"/>
        <end position="172"/>
    </location>
</feature>
<evidence type="ECO:0000259" key="13">
    <source>
        <dbReference type="SMART" id="SM00487"/>
    </source>
</evidence>
<evidence type="ECO:0000256" key="1">
    <source>
        <dbReference type="ARBA" id="ARBA00004604"/>
    </source>
</evidence>
<feature type="compositionally biased region" description="Low complexity" evidence="12">
    <location>
        <begin position="352"/>
        <end position="362"/>
    </location>
</feature>
<feature type="region of interest" description="Disordered" evidence="12">
    <location>
        <begin position="299"/>
        <end position="470"/>
    </location>
</feature>
<dbReference type="GO" id="GO:0005730">
    <property type="term" value="C:nucleolus"/>
    <property type="evidence" value="ECO:0007669"/>
    <property type="project" value="UniProtKB-SubCell"/>
</dbReference>
<feature type="region of interest" description="Disordered" evidence="12">
    <location>
        <begin position="1449"/>
        <end position="1497"/>
    </location>
</feature>
<keyword evidence="7" id="KW-0694">RNA-binding</keyword>
<feature type="region of interest" description="Disordered" evidence="12">
    <location>
        <begin position="1"/>
        <end position="58"/>
    </location>
</feature>
<keyword evidence="4 16" id="KW-0378">Hydrolase</keyword>
<name>A0AAF0IYX8_9BASI</name>
<evidence type="ECO:0000313" key="17">
    <source>
        <dbReference type="Proteomes" id="UP001214415"/>
    </source>
</evidence>
<organism evidence="16 17">
    <name type="scientific">Malassezia equina</name>
    <dbReference type="NCBI Taxonomy" id="1381935"/>
    <lineage>
        <taxon>Eukaryota</taxon>
        <taxon>Fungi</taxon>
        <taxon>Dikarya</taxon>
        <taxon>Basidiomycota</taxon>
        <taxon>Ustilaginomycotina</taxon>
        <taxon>Malasseziomycetes</taxon>
        <taxon>Malasseziales</taxon>
        <taxon>Malasseziaceae</taxon>
        <taxon>Malassezia</taxon>
    </lineage>
</organism>
<evidence type="ECO:0000256" key="6">
    <source>
        <dbReference type="ARBA" id="ARBA00022840"/>
    </source>
</evidence>
<feature type="domain" description="Helicase ATP-binding" evidence="13">
    <location>
        <begin position="1088"/>
        <end position="1281"/>
    </location>
</feature>
<dbReference type="InterPro" id="IPR000629">
    <property type="entry name" value="RNA-helicase_DEAD-box_CS"/>
</dbReference>
<gene>
    <name evidence="16" type="primary">ROK1</name>
    <name evidence="16" type="ORF">MEQU1_000537</name>
</gene>
<dbReference type="Pfam" id="PF00271">
    <property type="entry name" value="Helicase_C"/>
    <property type="match status" value="1"/>
</dbReference>
<keyword evidence="17" id="KW-1185">Reference proteome</keyword>
<sequence>MPPRARGSMPGPRPESGGETSPPRKSAIRATPQVFVSPTSLGPNPEHAHIRTHTQASTSDIEQAVDAAAREALVDERLASPGLPNPFTALYRSSSVSPVKKEAHTTTIIPPPDTDTEVERKRRRVTFSAIEEQTAFEQDEPTMRIRSALMDRGSPVPSDRAWDSSSMDMDSSADMDLSTGMDSDTSGMDMTEALPSTAAITPASADVSMVSDTSGMEMTEAWRPSRLSDASATSDRNWTTAQGASLANDESDGSMTMELTTAIAPLPDDDSPDTTLDSAAEQSAMEMTAMWGRIAEEATRQREAAARSPRRSPVRRRTMFLSPERRPVMPERASTQPVEAASERAPDAPATPVARARSASPLRRPPTPGASFVSAPLTAPRLPSERTDAIPLPVPTSPFSPSKPPTTPTRFRQSLRGGVPSPDYQHSPPRRAPTTPQGMATVSTASSVPARLPQPTTLSPSPAVARGRSGSVRLSELPSAMWPRSPFLHSLIRKRGQRISYAVSPRSDGDLSDADASFHVPLNEFLQGVGLKFHEDMTASRTRTDRPIDAGAIPATCVQHAKLAAGAAPMLQALRSACHELKQHVEVGRERLQAMEQEFYARPPAFVQEWGQLDDEDMRRSMKGQLNVHKQAARAAAMHDYYGWRTDMQYDDDMARMLAQHRDVLRAEAARIQKLQATLEQELLPVLRAHHAELRRRVDEAHARQRDIRACDPDELRQLHASIEEQDQVLQGMRTKHRDAQEQLTRVRARIEEAAVRRAQTEESIRAARAVTDQIRGCTPGEAVRLARRIQHVETLLQWSLTSKTPTLLQLTYAHRLQVAVEWDERRGTVRRVAVSPMHTMAMAPLDMAALAVIRAHMDAHAPAQVAAVLRTITALWRAHLAVRAEIERLRSWVPVSMAPVDDADTRMELVATLLLEACAAKVDVHIDLDLADETPIAAGRVRVQTVYGTIPTIAEMDLFGALTTGGAHFDKKRFKNDMALFHERNAREEAAQEAPSAPAAAALPAALDFFGSHKAARAQLEAETPAAPDVQRDVRAPLTRAELPAFLRTHQLKLTGTDVPLPLASWDDLETRWKAEPWLLENLRAGPWTEPTPIQRGAISVMLERRDLLAGAPTGSGKTLAFVLPILQSLRRASKQGLRAVIVSPTRELARQIFEQVQRLTQGQSLRTCLLAQGTKVPTRPSDLLITTPLRLVHAIRHDELDLTHVEWLVLDEADRLLEEGFLTQTDEILAACTHPNLRKALFSATLPAGVEELAKTFMVDECRVLVGAKDSATDTIEQRLEFTGSEDGKLHALRSLIQSGNLQPPVLLFVQSIQRARELFHELVYDGLHVDVIHSERPKAQREAVVRAFRRGDIWVLICTELMARGIDFRGVNLVINYDFPQTVQSYIHRIGRTGRAGQQGRAITFFTKEDAPYLKSVVNVMRQSGCDVPEWMLKLPKPSKLLKKQLRRKPVERKNVRAASGSSSLGRRLANKQRDMVQASKRRQREAAQATQPP</sequence>
<feature type="domain" description="Spc7 kinetochore protein" evidence="15">
    <location>
        <begin position="507"/>
        <end position="822"/>
    </location>
</feature>
<dbReference type="CDD" id="cd18787">
    <property type="entry name" value="SF2_C_DEAD"/>
    <property type="match status" value="1"/>
</dbReference>
<feature type="compositionally biased region" description="Low complexity" evidence="12">
    <location>
        <begin position="1460"/>
        <end position="1471"/>
    </location>
</feature>
<proteinExistence type="inferred from homology"/>
<dbReference type="CDD" id="cd17957">
    <property type="entry name" value="DEADc_DDX52"/>
    <property type="match status" value="1"/>
</dbReference>
<dbReference type="EC" id="3.6.4.13" evidence="2"/>
<evidence type="ECO:0000256" key="12">
    <source>
        <dbReference type="SAM" id="MobiDB-lite"/>
    </source>
</evidence>
<dbReference type="PANTHER" id="PTHR47959">
    <property type="entry name" value="ATP-DEPENDENT RNA HELICASE RHLE-RELATED"/>
    <property type="match status" value="1"/>
</dbReference>
<feature type="coiled-coil region" evidence="11">
    <location>
        <begin position="723"/>
        <end position="757"/>
    </location>
</feature>
<dbReference type="InterPro" id="IPR027417">
    <property type="entry name" value="P-loop_NTPase"/>
</dbReference>
<dbReference type="SMART" id="SM00787">
    <property type="entry name" value="Spc7"/>
    <property type="match status" value="1"/>
</dbReference>
<dbReference type="GO" id="GO:0005524">
    <property type="term" value="F:ATP binding"/>
    <property type="evidence" value="ECO:0007669"/>
    <property type="project" value="UniProtKB-KW"/>
</dbReference>
<comment type="subcellular location">
    <subcellularLocation>
        <location evidence="1">Nucleus</location>
        <location evidence="1">Nucleolus</location>
    </subcellularLocation>
</comment>
<dbReference type="GO" id="GO:0005829">
    <property type="term" value="C:cytosol"/>
    <property type="evidence" value="ECO:0007669"/>
    <property type="project" value="TreeGrafter"/>
</dbReference>
<keyword evidence="8" id="KW-0539">Nucleus</keyword>
<dbReference type="GO" id="GO:0003723">
    <property type="term" value="F:RNA binding"/>
    <property type="evidence" value="ECO:0007669"/>
    <property type="project" value="UniProtKB-KW"/>
</dbReference>
<dbReference type="SMART" id="SM00490">
    <property type="entry name" value="HELICc"/>
    <property type="match status" value="1"/>
</dbReference>
<dbReference type="PROSITE" id="PS00039">
    <property type="entry name" value="DEAD_ATP_HELICASE"/>
    <property type="match status" value="1"/>
</dbReference>
<keyword evidence="11" id="KW-0175">Coiled coil</keyword>
<dbReference type="Pfam" id="PF18210">
    <property type="entry name" value="Knl1_RWD_C"/>
    <property type="match status" value="1"/>
</dbReference>